<evidence type="ECO:0000313" key="5">
    <source>
        <dbReference type="Proteomes" id="UP000245942"/>
    </source>
</evidence>
<name>A0A316U9D7_9BASI</name>
<dbReference type="InterPro" id="IPR013752">
    <property type="entry name" value="KPA_reductase"/>
</dbReference>
<dbReference type="FunFam" id="3.40.50.720:FF:000609">
    <property type="entry name" value="2-dehydropantoate 2-reductase"/>
    <property type="match status" value="1"/>
</dbReference>
<feature type="region of interest" description="Disordered" evidence="1">
    <location>
        <begin position="181"/>
        <end position="203"/>
    </location>
</feature>
<dbReference type="PANTHER" id="PTHR21708">
    <property type="entry name" value="PROBABLE 2-DEHYDROPANTOATE 2-REDUCTASE"/>
    <property type="match status" value="1"/>
</dbReference>
<sequence>MPQRQPTHILVVGAGAVGCFYASKLHHPDVGIFVSLVCRSNYQTIAAEGVQLKTRDFGEYHFTPHRVFASISDAGRGAPTAGPDGHGGWDYVIVTTKALPDRVDDAASVEHVVRQGSSPGTGTTIVLIQNGVGIEAPHRLRFPNNPIISCVTVISAEQVSHGIVVQNRWTRISLGPYSDGVGNEAQSASSSPSSTTTTLSNASTESMHLLQSWWARGGIKDAEPHSEKELQLIRWHKLTINASMNPSAVLSGGTGNADMVLLPELRMHIRGVMDEIFYLAPRILQVREGSFPEHLGLASAEKIIKSTERNKGAKPSMLLDWEAGRPMELEVILGNPVRMARERGLECPRLQSMYALLKAAQDRREEKGKDAKVGEGSKL</sequence>
<dbReference type="RefSeq" id="XP_025348241.1">
    <property type="nucleotide sequence ID" value="XM_025490312.1"/>
</dbReference>
<dbReference type="Gene3D" id="1.10.1040.10">
    <property type="entry name" value="N-(1-d-carboxylethyl)-l-norvaline Dehydrogenase, domain 2"/>
    <property type="match status" value="1"/>
</dbReference>
<dbReference type="EMBL" id="KZ819326">
    <property type="protein sequence ID" value="PWN21081.1"/>
    <property type="molecule type" value="Genomic_DNA"/>
</dbReference>
<keyword evidence="5" id="KW-1185">Reference proteome</keyword>
<dbReference type="Pfam" id="PF02558">
    <property type="entry name" value="ApbA"/>
    <property type="match status" value="1"/>
</dbReference>
<dbReference type="Pfam" id="PF08546">
    <property type="entry name" value="ApbA_C"/>
    <property type="match status" value="1"/>
</dbReference>
<feature type="domain" description="Ketopantoate reductase C-terminal" evidence="3">
    <location>
        <begin position="230"/>
        <end position="360"/>
    </location>
</feature>
<dbReference type="OrthoDB" id="3609at2759"/>
<reference evidence="4 5" key="1">
    <citation type="journal article" date="2018" name="Mol. Biol. Evol.">
        <title>Broad Genomic Sampling Reveals a Smut Pathogenic Ancestry of the Fungal Clade Ustilaginomycotina.</title>
        <authorList>
            <person name="Kijpornyongpan T."/>
            <person name="Mondo S.J."/>
            <person name="Barry K."/>
            <person name="Sandor L."/>
            <person name="Lee J."/>
            <person name="Lipzen A."/>
            <person name="Pangilinan J."/>
            <person name="LaButti K."/>
            <person name="Hainaut M."/>
            <person name="Henrissat B."/>
            <person name="Grigoriev I.V."/>
            <person name="Spatafora J.W."/>
            <person name="Aime M.C."/>
        </authorList>
    </citation>
    <scope>NUCLEOTIDE SEQUENCE [LARGE SCALE GENOMIC DNA]</scope>
    <source>
        <strain evidence="4 5">MCA 4718</strain>
    </source>
</reference>
<proteinExistence type="predicted"/>
<evidence type="ECO:0000259" key="3">
    <source>
        <dbReference type="Pfam" id="PF08546"/>
    </source>
</evidence>
<dbReference type="SUPFAM" id="SSF51735">
    <property type="entry name" value="NAD(P)-binding Rossmann-fold domains"/>
    <property type="match status" value="1"/>
</dbReference>
<evidence type="ECO:0000313" key="4">
    <source>
        <dbReference type="EMBL" id="PWN21081.1"/>
    </source>
</evidence>
<dbReference type="STRING" id="1684307.A0A316U9D7"/>
<dbReference type="InterPro" id="IPR013332">
    <property type="entry name" value="KPR_N"/>
</dbReference>
<dbReference type="InterPro" id="IPR036291">
    <property type="entry name" value="NAD(P)-bd_dom_sf"/>
</dbReference>
<dbReference type="SUPFAM" id="SSF48179">
    <property type="entry name" value="6-phosphogluconate dehydrogenase C-terminal domain-like"/>
    <property type="match status" value="1"/>
</dbReference>
<feature type="domain" description="Ketopantoate reductase N-terminal" evidence="2">
    <location>
        <begin position="9"/>
        <end position="178"/>
    </location>
</feature>
<organism evidence="4 5">
    <name type="scientific">Pseudomicrostroma glucosiphilum</name>
    <dbReference type="NCBI Taxonomy" id="1684307"/>
    <lineage>
        <taxon>Eukaryota</taxon>
        <taxon>Fungi</taxon>
        <taxon>Dikarya</taxon>
        <taxon>Basidiomycota</taxon>
        <taxon>Ustilaginomycotina</taxon>
        <taxon>Exobasidiomycetes</taxon>
        <taxon>Microstromatales</taxon>
        <taxon>Microstromatales incertae sedis</taxon>
        <taxon>Pseudomicrostroma</taxon>
    </lineage>
</organism>
<dbReference type="InterPro" id="IPR013328">
    <property type="entry name" value="6PGD_dom2"/>
</dbReference>
<evidence type="ECO:0000256" key="1">
    <source>
        <dbReference type="SAM" id="MobiDB-lite"/>
    </source>
</evidence>
<gene>
    <name evidence="4" type="ORF">BCV69DRAFT_248829</name>
</gene>
<evidence type="ECO:0000259" key="2">
    <source>
        <dbReference type="Pfam" id="PF02558"/>
    </source>
</evidence>
<feature type="compositionally biased region" description="Low complexity" evidence="1">
    <location>
        <begin position="187"/>
        <end position="203"/>
    </location>
</feature>
<dbReference type="GeneID" id="37012046"/>
<dbReference type="InterPro" id="IPR051402">
    <property type="entry name" value="KPR-Related"/>
</dbReference>
<protein>
    <submittedName>
        <fullName evidence="4">2-dehydropantoate 2-reductase</fullName>
    </submittedName>
</protein>
<dbReference type="PANTHER" id="PTHR21708:SF26">
    <property type="entry name" value="2-DEHYDROPANTOATE 2-REDUCTASE"/>
    <property type="match status" value="1"/>
</dbReference>
<accession>A0A316U9D7</accession>
<dbReference type="Proteomes" id="UP000245942">
    <property type="component" value="Unassembled WGS sequence"/>
</dbReference>
<dbReference type="Gene3D" id="3.40.50.720">
    <property type="entry name" value="NAD(P)-binding Rossmann-like Domain"/>
    <property type="match status" value="1"/>
</dbReference>
<dbReference type="GO" id="GO:0005737">
    <property type="term" value="C:cytoplasm"/>
    <property type="evidence" value="ECO:0007669"/>
    <property type="project" value="TreeGrafter"/>
</dbReference>
<dbReference type="AlphaFoldDB" id="A0A316U9D7"/>
<dbReference type="PROSITE" id="PS51257">
    <property type="entry name" value="PROKAR_LIPOPROTEIN"/>
    <property type="match status" value="1"/>
</dbReference>
<dbReference type="InterPro" id="IPR008927">
    <property type="entry name" value="6-PGluconate_DH-like_C_sf"/>
</dbReference>
<dbReference type="FunFam" id="1.10.1040.10:FF:000017">
    <property type="entry name" value="2-dehydropantoate 2-reductase"/>
    <property type="match status" value="1"/>
</dbReference>